<dbReference type="EMBL" id="LCUC01000059">
    <property type="protein sequence ID" value="KKY38235.1"/>
    <property type="molecule type" value="Genomic_DNA"/>
</dbReference>
<keyword evidence="2" id="KW-1185">Reference proteome</keyword>
<accession>A0A0G2IER3</accession>
<dbReference type="AlphaFoldDB" id="A0A0G2IER3"/>
<reference evidence="1 2" key="1">
    <citation type="submission" date="2015-05" db="EMBL/GenBank/DDBJ databases">
        <title>Distinctive expansion of gene families associated with plant cell wall degradation and secondary metabolism in the genomes of grapevine trunk pathogens.</title>
        <authorList>
            <person name="Lawrence D.P."/>
            <person name="Travadon R."/>
            <person name="Rolshausen P.E."/>
            <person name="Baumgartner K."/>
        </authorList>
    </citation>
    <scope>NUCLEOTIDE SEQUENCE [LARGE SCALE GENOMIC DNA]</scope>
    <source>
        <strain evidence="1">DA912</strain>
    </source>
</reference>
<proteinExistence type="predicted"/>
<protein>
    <submittedName>
        <fullName evidence="1">Uncharacterized protein</fullName>
    </submittedName>
</protein>
<evidence type="ECO:0000313" key="1">
    <source>
        <dbReference type="EMBL" id="KKY38235.1"/>
    </source>
</evidence>
<reference evidence="1 2" key="2">
    <citation type="submission" date="2015-05" db="EMBL/GenBank/DDBJ databases">
        <authorList>
            <person name="Morales-Cruz A."/>
            <person name="Amrine K.C."/>
            <person name="Cantu D."/>
        </authorList>
    </citation>
    <scope>NUCLEOTIDE SEQUENCE [LARGE SCALE GENOMIC DNA]</scope>
    <source>
        <strain evidence="1">DA912</strain>
    </source>
</reference>
<comment type="caution">
    <text evidence="1">The sequence shown here is derived from an EMBL/GenBank/DDBJ whole genome shotgun (WGS) entry which is preliminary data.</text>
</comment>
<evidence type="ECO:0000313" key="2">
    <source>
        <dbReference type="Proteomes" id="UP000034680"/>
    </source>
</evidence>
<organism evidence="1 2">
    <name type="scientific">Diaporthe ampelina</name>
    <dbReference type="NCBI Taxonomy" id="1214573"/>
    <lineage>
        <taxon>Eukaryota</taxon>
        <taxon>Fungi</taxon>
        <taxon>Dikarya</taxon>
        <taxon>Ascomycota</taxon>
        <taxon>Pezizomycotina</taxon>
        <taxon>Sordariomycetes</taxon>
        <taxon>Sordariomycetidae</taxon>
        <taxon>Diaporthales</taxon>
        <taxon>Diaporthaceae</taxon>
        <taxon>Diaporthe</taxon>
    </lineage>
</organism>
<sequence>MYSQILRSATVMDNSPPSNILMGSVEMLEDQFTKDLETISAMFRNQVLQLVQLESDLADFIKRVESRGQPQASEKFDVCSAMMVQIRKKVDTVATVIEKVLVEAKNRLEANEDGAAGARGLGIS</sequence>
<name>A0A0G2IER3_9PEZI</name>
<gene>
    <name evidence="1" type="ORF">UCDDA912_g01552</name>
</gene>
<dbReference type="Proteomes" id="UP000034680">
    <property type="component" value="Unassembled WGS sequence"/>
</dbReference>